<dbReference type="EMBL" id="QGKV02000297">
    <property type="protein sequence ID" value="KAF3611995.1"/>
    <property type="molecule type" value="Genomic_DNA"/>
</dbReference>
<evidence type="ECO:0000256" key="1">
    <source>
        <dbReference type="SAM" id="MobiDB-lite"/>
    </source>
</evidence>
<comment type="caution">
    <text evidence="2">The sequence shown here is derived from an EMBL/GenBank/DDBJ whole genome shotgun (WGS) entry which is preliminary data.</text>
</comment>
<accession>A0ABQ7F9J1</accession>
<proteinExistence type="predicted"/>
<reference evidence="2 3" key="1">
    <citation type="journal article" date="2020" name="BMC Genomics">
        <title>Intraspecific diversification of the crop wild relative Brassica cretica Lam. using demographic model selection.</title>
        <authorList>
            <person name="Kioukis A."/>
            <person name="Michalopoulou V.A."/>
            <person name="Briers L."/>
            <person name="Pirintsos S."/>
            <person name="Studholme D.J."/>
            <person name="Pavlidis P."/>
            <person name="Sarris P.F."/>
        </authorList>
    </citation>
    <scope>NUCLEOTIDE SEQUENCE [LARGE SCALE GENOMIC DNA]</scope>
    <source>
        <strain evidence="3">cv. PFS-1207/04</strain>
    </source>
</reference>
<keyword evidence="3" id="KW-1185">Reference proteome</keyword>
<protein>
    <submittedName>
        <fullName evidence="2">Uncharacterized protein</fullName>
    </submittedName>
</protein>
<evidence type="ECO:0000313" key="3">
    <source>
        <dbReference type="Proteomes" id="UP000266723"/>
    </source>
</evidence>
<organism evidence="2 3">
    <name type="scientific">Brassica cretica</name>
    <name type="common">Mustard</name>
    <dbReference type="NCBI Taxonomy" id="69181"/>
    <lineage>
        <taxon>Eukaryota</taxon>
        <taxon>Viridiplantae</taxon>
        <taxon>Streptophyta</taxon>
        <taxon>Embryophyta</taxon>
        <taxon>Tracheophyta</taxon>
        <taxon>Spermatophyta</taxon>
        <taxon>Magnoliopsida</taxon>
        <taxon>eudicotyledons</taxon>
        <taxon>Gunneridae</taxon>
        <taxon>Pentapetalae</taxon>
        <taxon>rosids</taxon>
        <taxon>malvids</taxon>
        <taxon>Brassicales</taxon>
        <taxon>Brassicaceae</taxon>
        <taxon>Brassiceae</taxon>
        <taxon>Brassica</taxon>
    </lineage>
</organism>
<dbReference type="Proteomes" id="UP000266723">
    <property type="component" value="Unassembled WGS sequence"/>
</dbReference>
<name>A0ABQ7F9J1_BRACR</name>
<gene>
    <name evidence="2" type="ORF">DY000_02049069</name>
</gene>
<feature type="compositionally biased region" description="Polar residues" evidence="1">
    <location>
        <begin position="288"/>
        <end position="297"/>
    </location>
</feature>
<feature type="region of interest" description="Disordered" evidence="1">
    <location>
        <begin position="1"/>
        <end position="65"/>
    </location>
</feature>
<sequence length="297" mass="31847">MGEDDPHRGPLVHGRGRPAPRSPRPWARTTRTEVPSPMGEDDPHRGLLAHGRGRPAPRSPRPWARMTRTEVTSPMGEDDPHRGHLAHDLALEGGGYGYISHATAHAQSGMTINADKYKQTHDGTSNDANADRTPAGNVSTVTTNAVILDQMKEMFASAQKKSDEQGKLVASLAKHVENLTAKAKNKDSSGQNPDETVPPGAQPTAENLPPPAGRNEGGDFERIDLDISDQSDHSDGGADVHPRRTRSQSARQGCVVRKAHDIGRRKLLLGRAGRTGRESGSDPPQPMPTGSQGCLKS</sequence>
<feature type="region of interest" description="Disordered" evidence="1">
    <location>
        <begin position="182"/>
        <end position="297"/>
    </location>
</feature>
<evidence type="ECO:0000313" key="2">
    <source>
        <dbReference type="EMBL" id="KAF3611995.1"/>
    </source>
</evidence>
<feature type="compositionally biased region" description="Basic and acidic residues" evidence="1">
    <location>
        <begin position="216"/>
        <end position="242"/>
    </location>
</feature>